<reference evidence="1" key="1">
    <citation type="journal article" date="2014" name="Front. Microbiol.">
        <title>High frequency of phylogenetically diverse reductive dehalogenase-homologous genes in deep subseafloor sedimentary metagenomes.</title>
        <authorList>
            <person name="Kawai M."/>
            <person name="Futagami T."/>
            <person name="Toyoda A."/>
            <person name="Takaki Y."/>
            <person name="Nishi S."/>
            <person name="Hori S."/>
            <person name="Arai W."/>
            <person name="Tsubouchi T."/>
            <person name="Morono Y."/>
            <person name="Uchiyama I."/>
            <person name="Ito T."/>
            <person name="Fujiyama A."/>
            <person name="Inagaki F."/>
            <person name="Takami H."/>
        </authorList>
    </citation>
    <scope>NUCLEOTIDE SEQUENCE</scope>
    <source>
        <strain evidence="1">Expedition CK06-06</strain>
    </source>
</reference>
<name>X0Y143_9ZZZZ</name>
<proteinExistence type="predicted"/>
<gene>
    <name evidence="1" type="ORF">S01H1_85333</name>
</gene>
<dbReference type="EMBL" id="BARS01058566">
    <property type="protein sequence ID" value="GAG49425.1"/>
    <property type="molecule type" value="Genomic_DNA"/>
</dbReference>
<feature type="non-terminal residue" evidence="1">
    <location>
        <position position="1"/>
    </location>
</feature>
<comment type="caution">
    <text evidence="1">The sequence shown here is derived from an EMBL/GenBank/DDBJ whole genome shotgun (WGS) entry which is preliminary data.</text>
</comment>
<sequence>EIKKSIKGKTRRPLATKRVKLEKIELDEIGRNLKGVKDKALHQILKRVLIKDKKLKKVLN</sequence>
<protein>
    <submittedName>
        <fullName evidence="1">Uncharacterized protein</fullName>
    </submittedName>
</protein>
<organism evidence="1">
    <name type="scientific">marine sediment metagenome</name>
    <dbReference type="NCBI Taxonomy" id="412755"/>
    <lineage>
        <taxon>unclassified sequences</taxon>
        <taxon>metagenomes</taxon>
        <taxon>ecological metagenomes</taxon>
    </lineage>
</organism>
<dbReference type="AlphaFoldDB" id="X0Y143"/>
<evidence type="ECO:0000313" key="1">
    <source>
        <dbReference type="EMBL" id="GAG49425.1"/>
    </source>
</evidence>
<accession>X0Y143</accession>